<keyword evidence="3" id="KW-0285">Flavoprotein</keyword>
<accession>A0ABW1NKS7</accession>
<dbReference type="InterPro" id="IPR023753">
    <property type="entry name" value="FAD/NAD-binding_dom"/>
</dbReference>
<dbReference type="Pfam" id="PF07992">
    <property type="entry name" value="Pyr_redox_2"/>
    <property type="match status" value="1"/>
</dbReference>
<dbReference type="Pfam" id="PF02852">
    <property type="entry name" value="Pyr_redox_dim"/>
    <property type="match status" value="1"/>
</dbReference>
<dbReference type="RefSeq" id="WP_380756578.1">
    <property type="nucleotide sequence ID" value="NZ_JBHSRF010000036.1"/>
</dbReference>
<evidence type="ECO:0000256" key="3">
    <source>
        <dbReference type="ARBA" id="ARBA00022630"/>
    </source>
</evidence>
<evidence type="ECO:0000256" key="2">
    <source>
        <dbReference type="ARBA" id="ARBA00007532"/>
    </source>
</evidence>
<keyword evidence="4" id="KW-0274">FAD</keyword>
<dbReference type="InterPro" id="IPR016156">
    <property type="entry name" value="FAD/NAD-linked_Rdtase_dimer_sf"/>
</dbReference>
<comment type="cofactor">
    <cofactor evidence="1">
        <name>FAD</name>
        <dbReference type="ChEBI" id="CHEBI:57692"/>
    </cofactor>
</comment>
<keyword evidence="7" id="KW-0560">Oxidoreductase</keyword>
<dbReference type="Gene3D" id="3.50.50.60">
    <property type="entry name" value="FAD/NAD(P)-binding domain"/>
    <property type="match status" value="2"/>
</dbReference>
<organism evidence="7 8">
    <name type="scientific">Sphaerisporangium aureirubrum</name>
    <dbReference type="NCBI Taxonomy" id="1544736"/>
    <lineage>
        <taxon>Bacteria</taxon>
        <taxon>Bacillati</taxon>
        <taxon>Actinomycetota</taxon>
        <taxon>Actinomycetes</taxon>
        <taxon>Streptosporangiales</taxon>
        <taxon>Streptosporangiaceae</taxon>
        <taxon>Sphaerisporangium</taxon>
    </lineage>
</organism>
<sequence>MSETGECDVVVIGLGPGGEHVAGSLAKAGLSVVGVDERLVGGECPYFGCIPTKMMIAAADKLRVARLVEGHAGSSTVSPDWKPVADRIRDEATDDWNDQVAVDRLVDAGGVFARGRGRITAPGVVTVTGPDGSLTSYTARRGIVLNTGTSPAAPPVPGLADTPYWTNRDVVRLTELPASLAVLGGGAIGCEIAQAFAAFGVQVTVIEASGRLLAVEEPEASTAVAKAFAADGVSVRTSARAQRVEHDGDRFQISLADGAVAAESLLVAAGRRNNLRDLGLEHVGLDPQARVLDPDERMRVAEGVWAIGDITGKGAFTHMSMYQADVAIRDLTGVDGPWADYRAVGRVTFTAPEVGSVGLTEAAARERGVNVRTAIGDLGTRGWIAEEAGPIKLVADADRGVLVGGTVVGSAGGEVLGALVTAIHAEVPVSTLAGMHFAYPTFHRALQPVLRSLT</sequence>
<comment type="similarity">
    <text evidence="2">Belongs to the class-I pyridine nucleotide-disulfide oxidoreductase family.</text>
</comment>
<dbReference type="Proteomes" id="UP001596137">
    <property type="component" value="Unassembled WGS sequence"/>
</dbReference>
<dbReference type="PRINTS" id="PR00368">
    <property type="entry name" value="FADPNR"/>
</dbReference>
<comment type="caution">
    <text evidence="7">The sequence shown here is derived from an EMBL/GenBank/DDBJ whole genome shotgun (WGS) entry which is preliminary data.</text>
</comment>
<keyword evidence="8" id="KW-1185">Reference proteome</keyword>
<dbReference type="PANTHER" id="PTHR43014:SF2">
    <property type="entry name" value="MERCURIC REDUCTASE"/>
    <property type="match status" value="1"/>
</dbReference>
<feature type="domain" description="Pyridine nucleotide-disulphide oxidoreductase dimerisation" evidence="5">
    <location>
        <begin position="346"/>
        <end position="447"/>
    </location>
</feature>
<protein>
    <submittedName>
        <fullName evidence="7">Dihydrolipoyl dehydrogenase family protein</fullName>
        <ecNumber evidence="7">1.-.-.-</ecNumber>
    </submittedName>
</protein>
<dbReference type="EC" id="1.-.-.-" evidence="7"/>
<feature type="domain" description="FAD/NAD(P)-binding" evidence="6">
    <location>
        <begin position="8"/>
        <end position="324"/>
    </location>
</feature>
<evidence type="ECO:0000313" key="7">
    <source>
        <dbReference type="EMBL" id="MFC6083994.1"/>
    </source>
</evidence>
<dbReference type="PIRSF" id="PIRSF000350">
    <property type="entry name" value="Mercury_reductase_MerA"/>
    <property type="match status" value="1"/>
</dbReference>
<dbReference type="InterPro" id="IPR004099">
    <property type="entry name" value="Pyr_nucl-diS_OxRdtase_dimer"/>
</dbReference>
<dbReference type="PRINTS" id="PR00411">
    <property type="entry name" value="PNDRDTASEI"/>
</dbReference>
<dbReference type="EMBL" id="JBHSRF010000036">
    <property type="protein sequence ID" value="MFC6083994.1"/>
    <property type="molecule type" value="Genomic_DNA"/>
</dbReference>
<evidence type="ECO:0000259" key="5">
    <source>
        <dbReference type="Pfam" id="PF02852"/>
    </source>
</evidence>
<dbReference type="PANTHER" id="PTHR43014">
    <property type="entry name" value="MERCURIC REDUCTASE"/>
    <property type="match status" value="1"/>
</dbReference>
<reference evidence="8" key="1">
    <citation type="journal article" date="2019" name="Int. J. Syst. Evol. Microbiol.">
        <title>The Global Catalogue of Microorganisms (GCM) 10K type strain sequencing project: providing services to taxonomists for standard genome sequencing and annotation.</title>
        <authorList>
            <consortium name="The Broad Institute Genomics Platform"/>
            <consortium name="The Broad Institute Genome Sequencing Center for Infectious Disease"/>
            <person name="Wu L."/>
            <person name="Ma J."/>
        </authorList>
    </citation>
    <scope>NUCLEOTIDE SEQUENCE [LARGE SCALE GENOMIC DNA]</scope>
    <source>
        <strain evidence="8">JCM 30346</strain>
    </source>
</reference>
<evidence type="ECO:0000313" key="8">
    <source>
        <dbReference type="Proteomes" id="UP001596137"/>
    </source>
</evidence>
<dbReference type="GO" id="GO:0016491">
    <property type="term" value="F:oxidoreductase activity"/>
    <property type="evidence" value="ECO:0007669"/>
    <property type="project" value="UniProtKB-KW"/>
</dbReference>
<dbReference type="Gene3D" id="3.30.390.30">
    <property type="match status" value="1"/>
</dbReference>
<name>A0ABW1NKS7_9ACTN</name>
<evidence type="ECO:0000256" key="1">
    <source>
        <dbReference type="ARBA" id="ARBA00001974"/>
    </source>
</evidence>
<evidence type="ECO:0000259" key="6">
    <source>
        <dbReference type="Pfam" id="PF07992"/>
    </source>
</evidence>
<dbReference type="SUPFAM" id="SSF55424">
    <property type="entry name" value="FAD/NAD-linked reductases, dimerisation (C-terminal) domain"/>
    <property type="match status" value="1"/>
</dbReference>
<gene>
    <name evidence="7" type="ORF">ACFP1K_22700</name>
</gene>
<dbReference type="SUPFAM" id="SSF51905">
    <property type="entry name" value="FAD/NAD(P)-binding domain"/>
    <property type="match status" value="1"/>
</dbReference>
<dbReference type="InterPro" id="IPR001100">
    <property type="entry name" value="Pyr_nuc-diS_OxRdtase"/>
</dbReference>
<evidence type="ECO:0000256" key="4">
    <source>
        <dbReference type="ARBA" id="ARBA00022827"/>
    </source>
</evidence>
<dbReference type="InterPro" id="IPR036188">
    <property type="entry name" value="FAD/NAD-bd_sf"/>
</dbReference>
<proteinExistence type="inferred from homology"/>